<dbReference type="AlphaFoldDB" id="A0A0A9AMJ5"/>
<protein>
    <submittedName>
        <fullName evidence="2">Uncharacterized protein</fullName>
    </submittedName>
</protein>
<feature type="compositionally biased region" description="Basic and acidic residues" evidence="1">
    <location>
        <begin position="44"/>
        <end position="58"/>
    </location>
</feature>
<reference evidence="2" key="2">
    <citation type="journal article" date="2015" name="Data Brief">
        <title>Shoot transcriptome of the giant reed, Arundo donax.</title>
        <authorList>
            <person name="Barrero R.A."/>
            <person name="Guerrero F.D."/>
            <person name="Moolhuijzen P."/>
            <person name="Goolsby J.A."/>
            <person name="Tidwell J."/>
            <person name="Bellgard S.E."/>
            <person name="Bellgard M.I."/>
        </authorList>
    </citation>
    <scope>NUCLEOTIDE SEQUENCE</scope>
    <source>
        <tissue evidence="2">Shoot tissue taken approximately 20 cm above the soil surface</tissue>
    </source>
</reference>
<reference evidence="2" key="1">
    <citation type="submission" date="2014-09" db="EMBL/GenBank/DDBJ databases">
        <authorList>
            <person name="Magalhaes I.L.F."/>
            <person name="Oliveira U."/>
            <person name="Santos F.R."/>
            <person name="Vidigal T.H.D.A."/>
            <person name="Brescovit A.D."/>
            <person name="Santos A.J."/>
        </authorList>
    </citation>
    <scope>NUCLEOTIDE SEQUENCE</scope>
    <source>
        <tissue evidence="2">Shoot tissue taken approximately 20 cm above the soil surface</tissue>
    </source>
</reference>
<evidence type="ECO:0000313" key="2">
    <source>
        <dbReference type="EMBL" id="JAD50110.1"/>
    </source>
</evidence>
<name>A0A0A9AMJ5_ARUDO</name>
<sequence length="84" mass="8450">MAEEQIRLTGRLVSSAAGDGQGGPDLALSCSAAGTPPCGSYGRPSERRSRPDLAEDGPRCLAPPRDSPPLRSTLGAVGSGECGV</sequence>
<organism evidence="2">
    <name type="scientific">Arundo donax</name>
    <name type="common">Giant reed</name>
    <name type="synonym">Donax arundinaceus</name>
    <dbReference type="NCBI Taxonomy" id="35708"/>
    <lineage>
        <taxon>Eukaryota</taxon>
        <taxon>Viridiplantae</taxon>
        <taxon>Streptophyta</taxon>
        <taxon>Embryophyta</taxon>
        <taxon>Tracheophyta</taxon>
        <taxon>Spermatophyta</taxon>
        <taxon>Magnoliopsida</taxon>
        <taxon>Liliopsida</taxon>
        <taxon>Poales</taxon>
        <taxon>Poaceae</taxon>
        <taxon>PACMAD clade</taxon>
        <taxon>Arundinoideae</taxon>
        <taxon>Arundineae</taxon>
        <taxon>Arundo</taxon>
    </lineage>
</organism>
<proteinExistence type="predicted"/>
<feature type="region of interest" description="Disordered" evidence="1">
    <location>
        <begin position="34"/>
        <end position="84"/>
    </location>
</feature>
<dbReference type="EMBL" id="GBRH01247785">
    <property type="protein sequence ID" value="JAD50110.1"/>
    <property type="molecule type" value="Transcribed_RNA"/>
</dbReference>
<evidence type="ECO:0000256" key="1">
    <source>
        <dbReference type="SAM" id="MobiDB-lite"/>
    </source>
</evidence>
<accession>A0A0A9AMJ5</accession>